<keyword evidence="3" id="KW-1185">Reference proteome</keyword>
<gene>
    <name evidence="2" type="ORF">GCM10011534_05340</name>
</gene>
<dbReference type="EMBL" id="BMLF01000001">
    <property type="protein sequence ID" value="GGL86287.1"/>
    <property type="molecule type" value="Genomic_DNA"/>
</dbReference>
<evidence type="ECO:0000313" key="2">
    <source>
        <dbReference type="EMBL" id="GGL86287.1"/>
    </source>
</evidence>
<proteinExistence type="predicted"/>
<protein>
    <recommendedName>
        <fullName evidence="4">DUF1223 domain-containing protein</fullName>
    </recommendedName>
</protein>
<feature type="chain" id="PRO_5037571529" description="DUF1223 domain-containing protein" evidence="1">
    <location>
        <begin position="23"/>
        <end position="241"/>
    </location>
</feature>
<reference evidence="2" key="2">
    <citation type="submission" date="2020-09" db="EMBL/GenBank/DDBJ databases">
        <authorList>
            <person name="Sun Q."/>
            <person name="Zhou Y."/>
        </authorList>
    </citation>
    <scope>NUCLEOTIDE SEQUENCE</scope>
    <source>
        <strain evidence="2">CGMCC 1.6293</strain>
    </source>
</reference>
<evidence type="ECO:0000256" key="1">
    <source>
        <dbReference type="SAM" id="SignalP"/>
    </source>
</evidence>
<comment type="caution">
    <text evidence="2">The sequence shown here is derived from an EMBL/GenBank/DDBJ whole genome shotgun (WGS) entry which is preliminary data.</text>
</comment>
<dbReference type="RefSeq" id="WP_084178286.1">
    <property type="nucleotide sequence ID" value="NZ_BMLF01000001.1"/>
</dbReference>
<evidence type="ECO:0008006" key="4">
    <source>
        <dbReference type="Google" id="ProtNLM"/>
    </source>
</evidence>
<sequence>MWARVKVGVRAAVLALAGGVAASAPVAAEGARPVVVELYTSQGCSSCPPADAFFSTLAEREDVIALGLHVDYWDYIGWKDVFASPLFTKRQKSYARHAGRRSIYTPQMIIHGQEDVVGTHPVDVAELIMRYRAVPAAVTVELERLGAGRVGIEAEAAQGFTQPLTVQLVRYAPSARIEVLRGENAGKTLVYSNIVTEWHNLGEWDPRTPLDIEAEAAGDDPVVVLIQHAGPGAIEAAARLR</sequence>
<evidence type="ECO:0000313" key="3">
    <source>
        <dbReference type="Proteomes" id="UP000649829"/>
    </source>
</evidence>
<dbReference type="PANTHER" id="PTHR36057:SF1">
    <property type="entry name" value="LIPOPROTEIN LIPID ATTACHMENT SITE-LIKE PROTEIN, PUTATIVE (DUF1223)-RELATED"/>
    <property type="match status" value="1"/>
</dbReference>
<dbReference type="Proteomes" id="UP000649829">
    <property type="component" value="Unassembled WGS sequence"/>
</dbReference>
<feature type="signal peptide" evidence="1">
    <location>
        <begin position="1"/>
        <end position="22"/>
    </location>
</feature>
<dbReference type="AlphaFoldDB" id="A0A917SL61"/>
<dbReference type="InterPro" id="IPR010634">
    <property type="entry name" value="DUF1223"/>
</dbReference>
<dbReference type="PANTHER" id="PTHR36057">
    <property type="match status" value="1"/>
</dbReference>
<reference evidence="2" key="1">
    <citation type="journal article" date="2014" name="Int. J. Syst. Evol. Microbiol.">
        <title>Complete genome sequence of Corynebacterium casei LMG S-19264T (=DSM 44701T), isolated from a smear-ripened cheese.</title>
        <authorList>
            <consortium name="US DOE Joint Genome Institute (JGI-PGF)"/>
            <person name="Walter F."/>
            <person name="Albersmeier A."/>
            <person name="Kalinowski J."/>
            <person name="Ruckert C."/>
        </authorList>
    </citation>
    <scope>NUCLEOTIDE SEQUENCE</scope>
    <source>
        <strain evidence="2">CGMCC 1.6293</strain>
    </source>
</reference>
<dbReference type="Pfam" id="PF06764">
    <property type="entry name" value="DUF1223"/>
    <property type="match status" value="1"/>
</dbReference>
<organism evidence="2 3">
    <name type="scientific">Pseudooceanicola nanhaiensis</name>
    <dbReference type="NCBI Taxonomy" id="375761"/>
    <lineage>
        <taxon>Bacteria</taxon>
        <taxon>Pseudomonadati</taxon>
        <taxon>Pseudomonadota</taxon>
        <taxon>Alphaproteobacteria</taxon>
        <taxon>Rhodobacterales</taxon>
        <taxon>Paracoccaceae</taxon>
        <taxon>Pseudooceanicola</taxon>
    </lineage>
</organism>
<name>A0A917SL61_9RHOB</name>
<accession>A0A917SL61</accession>
<dbReference type="SUPFAM" id="SSF52833">
    <property type="entry name" value="Thioredoxin-like"/>
    <property type="match status" value="1"/>
</dbReference>
<dbReference type="InterPro" id="IPR036249">
    <property type="entry name" value="Thioredoxin-like_sf"/>
</dbReference>
<keyword evidence="1" id="KW-0732">Signal</keyword>